<comment type="caution">
    <text evidence="2">The sequence shown here is derived from an EMBL/GenBank/DDBJ whole genome shotgun (WGS) entry which is preliminary data.</text>
</comment>
<dbReference type="AlphaFoldDB" id="A0A8X6SM95"/>
<evidence type="ECO:0000313" key="3">
    <source>
        <dbReference type="Proteomes" id="UP000887159"/>
    </source>
</evidence>
<sequence>MDELTEMHEQEQIIEEFETLNSVQLEDRMTVGNLTEGTVFHLLKFKVLTLPFSRGLRNGVPVQMTSSPFDHGSKLLGPSPTARFRMRQLNEK</sequence>
<gene>
    <name evidence="2" type="ORF">TNCV_4231061</name>
</gene>
<organism evidence="2 3">
    <name type="scientific">Trichonephila clavipes</name>
    <name type="common">Golden silk orbweaver</name>
    <name type="synonym">Nephila clavipes</name>
    <dbReference type="NCBI Taxonomy" id="2585209"/>
    <lineage>
        <taxon>Eukaryota</taxon>
        <taxon>Metazoa</taxon>
        <taxon>Ecdysozoa</taxon>
        <taxon>Arthropoda</taxon>
        <taxon>Chelicerata</taxon>
        <taxon>Arachnida</taxon>
        <taxon>Araneae</taxon>
        <taxon>Araneomorphae</taxon>
        <taxon>Entelegynae</taxon>
        <taxon>Araneoidea</taxon>
        <taxon>Nephilidae</taxon>
        <taxon>Trichonephila</taxon>
    </lineage>
</organism>
<evidence type="ECO:0000313" key="2">
    <source>
        <dbReference type="EMBL" id="GFY11637.1"/>
    </source>
</evidence>
<dbReference type="EMBL" id="BMAU01021306">
    <property type="protein sequence ID" value="GFY11637.1"/>
    <property type="molecule type" value="Genomic_DNA"/>
</dbReference>
<dbReference type="Proteomes" id="UP000887159">
    <property type="component" value="Unassembled WGS sequence"/>
</dbReference>
<accession>A0A8X6SM95</accession>
<reference evidence="2" key="1">
    <citation type="submission" date="2020-08" db="EMBL/GenBank/DDBJ databases">
        <title>Multicomponent nature underlies the extraordinary mechanical properties of spider dragline silk.</title>
        <authorList>
            <person name="Kono N."/>
            <person name="Nakamura H."/>
            <person name="Mori M."/>
            <person name="Yoshida Y."/>
            <person name="Ohtoshi R."/>
            <person name="Malay A.D."/>
            <person name="Moran D.A.P."/>
            <person name="Tomita M."/>
            <person name="Numata K."/>
            <person name="Arakawa K."/>
        </authorList>
    </citation>
    <scope>NUCLEOTIDE SEQUENCE</scope>
</reference>
<name>A0A8X6SM95_TRICX</name>
<keyword evidence="3" id="KW-1185">Reference proteome</keyword>
<evidence type="ECO:0000256" key="1">
    <source>
        <dbReference type="SAM" id="MobiDB-lite"/>
    </source>
</evidence>
<proteinExistence type="predicted"/>
<feature type="region of interest" description="Disordered" evidence="1">
    <location>
        <begin position="67"/>
        <end position="92"/>
    </location>
</feature>
<protein>
    <submittedName>
        <fullName evidence="2">Uncharacterized protein</fullName>
    </submittedName>
</protein>